<accession>A0A1D8AV33</accession>
<dbReference type="STRING" id="1838286.Verru16b_01820"/>
<dbReference type="RefSeq" id="WP_069961974.1">
    <property type="nucleotide sequence ID" value="NZ_CP016094.1"/>
</dbReference>
<protein>
    <recommendedName>
        <fullName evidence="2">Spermatogenesis-associated protein 20-like TRX domain-containing protein</fullName>
    </recommendedName>
</protein>
<dbReference type="PANTHER" id="PTHR42899">
    <property type="entry name" value="SPERMATOGENESIS-ASSOCIATED PROTEIN 20"/>
    <property type="match status" value="1"/>
</dbReference>
<proteinExistence type="predicted"/>
<organism evidence="3 4">
    <name type="scientific">Lacunisphaera limnophila</name>
    <dbReference type="NCBI Taxonomy" id="1838286"/>
    <lineage>
        <taxon>Bacteria</taxon>
        <taxon>Pseudomonadati</taxon>
        <taxon>Verrucomicrobiota</taxon>
        <taxon>Opitutia</taxon>
        <taxon>Opitutales</taxon>
        <taxon>Opitutaceae</taxon>
        <taxon>Lacunisphaera</taxon>
    </lineage>
</organism>
<dbReference type="SUPFAM" id="SSF48208">
    <property type="entry name" value="Six-hairpin glycosidases"/>
    <property type="match status" value="1"/>
</dbReference>
<dbReference type="Proteomes" id="UP000095228">
    <property type="component" value="Chromosome"/>
</dbReference>
<evidence type="ECO:0000256" key="1">
    <source>
        <dbReference type="SAM" id="SignalP"/>
    </source>
</evidence>
<name>A0A1D8AV33_9BACT</name>
<dbReference type="Gene3D" id="3.40.30.10">
    <property type="entry name" value="Glutaredoxin"/>
    <property type="match status" value="1"/>
</dbReference>
<evidence type="ECO:0000313" key="4">
    <source>
        <dbReference type="Proteomes" id="UP000095228"/>
    </source>
</evidence>
<feature type="domain" description="Spermatogenesis-associated protein 20-like TRX" evidence="2">
    <location>
        <begin position="30"/>
        <end position="182"/>
    </location>
</feature>
<dbReference type="InterPro" id="IPR036249">
    <property type="entry name" value="Thioredoxin-like_sf"/>
</dbReference>
<dbReference type="SUPFAM" id="SSF52833">
    <property type="entry name" value="Thioredoxin-like"/>
    <property type="match status" value="1"/>
</dbReference>
<dbReference type="Pfam" id="PF03190">
    <property type="entry name" value="Thioredox_DsbH"/>
    <property type="match status" value="1"/>
</dbReference>
<dbReference type="KEGG" id="obg:Verru16b_01820"/>
<gene>
    <name evidence="3" type="ORF">Verru16b_01820</name>
</gene>
<evidence type="ECO:0000259" key="2">
    <source>
        <dbReference type="Pfam" id="PF03190"/>
    </source>
</evidence>
<feature type="chain" id="PRO_5009105226" description="Spermatogenesis-associated protein 20-like TRX domain-containing protein" evidence="1">
    <location>
        <begin position="21"/>
        <end position="510"/>
    </location>
</feature>
<dbReference type="InterPro" id="IPR012341">
    <property type="entry name" value="6hp_glycosidase-like_sf"/>
</dbReference>
<dbReference type="AlphaFoldDB" id="A0A1D8AV33"/>
<keyword evidence="4" id="KW-1185">Reference proteome</keyword>
<dbReference type="InterPro" id="IPR004879">
    <property type="entry name" value="Ssp411-like_TRX"/>
</dbReference>
<dbReference type="EMBL" id="CP016094">
    <property type="protein sequence ID" value="AOS44752.1"/>
    <property type="molecule type" value="Genomic_DNA"/>
</dbReference>
<dbReference type="InterPro" id="IPR008928">
    <property type="entry name" value="6-hairpin_glycosidase_sf"/>
</dbReference>
<sequence length="510" mass="54651">MIPRVLPLCVIMVLAGVMRAAEPSPLAAGPTEFIRAQAGSAVHWQPWTEASLAQARASGKSVYVFVGSPLSELTRATISQTFTSEKTVAWLNENFFCLFVDADAQPDVAAFSQYFIRTVKQLQGSPVHLWLTPDTLQPYDGANYLPPSEEWGKPGFLKAARAALDTWALDPARARALATEAAEMMRPVPLDPAATLAIGAKLDAAAAAWAGTIDPVHGGFGSAPKLPEPELIRFLLTREGPAREAALNAARALVKGALRDPVDGGFYRRCIDDQWKEPYHQKLLADQARIALALFEAAEVGKDEALRTAGIGALDFVLKELRNPDGSFAAALDGTLDENRDAAQRPTFAKVGSGRLMAQALLAGALHRSGEKRLRAEATRLVEKLNRDVYRPAGTARVIPGDTAVDHAALLLAMRQLNGGTAASAPLKELDRRYFDEASGSYQAAPFPLPAGITARVPLLGETPSAEVLALLAGAEAKTADLIQRNLMMQIEYDELPPGDILLGLSQAQK</sequence>
<evidence type="ECO:0000313" key="3">
    <source>
        <dbReference type="EMBL" id="AOS44752.1"/>
    </source>
</evidence>
<dbReference type="PANTHER" id="PTHR42899:SF1">
    <property type="entry name" value="SPERMATOGENESIS-ASSOCIATED PROTEIN 20"/>
    <property type="match status" value="1"/>
</dbReference>
<keyword evidence="1" id="KW-0732">Signal</keyword>
<dbReference type="InterPro" id="IPR024705">
    <property type="entry name" value="Ssp411"/>
</dbReference>
<feature type="signal peptide" evidence="1">
    <location>
        <begin position="1"/>
        <end position="20"/>
    </location>
</feature>
<reference evidence="3 4" key="1">
    <citation type="submission" date="2016-06" db="EMBL/GenBank/DDBJ databases">
        <title>Three novel species with peptidoglycan cell walls form the new genus Lacunisphaera gen. nov. in the family Opitutaceae of the verrucomicrobial subdivision 4.</title>
        <authorList>
            <person name="Rast P."/>
            <person name="Gloeckner I."/>
            <person name="Jogler M."/>
            <person name="Boedeker C."/>
            <person name="Jeske O."/>
            <person name="Wiegand S."/>
            <person name="Reinhardt R."/>
            <person name="Schumann P."/>
            <person name="Rohde M."/>
            <person name="Spring S."/>
            <person name="Gloeckner F.O."/>
            <person name="Jogler C."/>
        </authorList>
    </citation>
    <scope>NUCLEOTIDE SEQUENCE [LARGE SCALE GENOMIC DNA]</scope>
    <source>
        <strain evidence="3 4">IG16b</strain>
    </source>
</reference>
<dbReference type="GO" id="GO:0005975">
    <property type="term" value="P:carbohydrate metabolic process"/>
    <property type="evidence" value="ECO:0007669"/>
    <property type="project" value="InterPro"/>
</dbReference>
<dbReference type="Gene3D" id="1.50.10.10">
    <property type="match status" value="1"/>
</dbReference>